<feature type="domain" description="Actin-like protein N-terminal" evidence="1">
    <location>
        <begin position="7"/>
        <end position="149"/>
    </location>
</feature>
<evidence type="ECO:0000313" key="3">
    <source>
        <dbReference type="Proteomes" id="UP001597079"/>
    </source>
</evidence>
<dbReference type="EMBL" id="JBHUCX010000030">
    <property type="protein sequence ID" value="MFD1675589.1"/>
    <property type="molecule type" value="Genomic_DNA"/>
</dbReference>
<comment type="caution">
    <text evidence="2">The sequence shown here is derived from an EMBL/GenBank/DDBJ whole genome shotgun (WGS) entry which is preliminary data.</text>
</comment>
<dbReference type="SUPFAM" id="SSF53067">
    <property type="entry name" value="Actin-like ATPase domain"/>
    <property type="match status" value="1"/>
</dbReference>
<keyword evidence="3" id="KW-1185">Reference proteome</keyword>
<dbReference type="Proteomes" id="UP001597079">
    <property type="component" value="Unassembled WGS sequence"/>
</dbReference>
<dbReference type="CDD" id="cd10227">
    <property type="entry name" value="ASKHA_NBD_ParM-like"/>
    <property type="match status" value="1"/>
</dbReference>
<evidence type="ECO:0000259" key="1">
    <source>
        <dbReference type="Pfam" id="PF17989"/>
    </source>
</evidence>
<accession>A0ABW4JI32</accession>
<proteinExistence type="predicted"/>
<evidence type="ECO:0000313" key="2">
    <source>
        <dbReference type="EMBL" id="MFD1675589.1"/>
    </source>
</evidence>
<gene>
    <name evidence="2" type="ORF">ACFSB2_12880</name>
</gene>
<sequence>MGTIISVDCGRSGVKGVSEHERLYFRAALGAHRELRNGRELGIDEFDVLYKAERYFIGRIAAEESEDGTQMMTAYKAHTDTKILTLTAIHRLTHPDARVTLITGLPLKYHIESDKQRMRELLTGEHELTVNGVKKRFTIERVEVAAEGAAAAWHIGRTRRDRFHVVDIGSRTVNYVTMLNGRWIDKDSDSLDYGFETFRGTEAQFARVLIADLGRLLRPLGPIVLVGGKETLAAHLQTYQDKIEIHPDALFANAVAFREMGVTINAKSKAASR</sequence>
<reference evidence="3" key="1">
    <citation type="journal article" date="2019" name="Int. J. Syst. Evol. Microbiol.">
        <title>The Global Catalogue of Microorganisms (GCM) 10K type strain sequencing project: providing services to taxonomists for standard genome sequencing and annotation.</title>
        <authorList>
            <consortium name="The Broad Institute Genomics Platform"/>
            <consortium name="The Broad Institute Genome Sequencing Center for Infectious Disease"/>
            <person name="Wu L."/>
            <person name="Ma J."/>
        </authorList>
    </citation>
    <scope>NUCLEOTIDE SEQUENCE [LARGE SCALE GENOMIC DNA]</scope>
    <source>
        <strain evidence="3">CGMCC 1.12286</strain>
    </source>
</reference>
<dbReference type="Gene3D" id="3.30.420.40">
    <property type="match status" value="1"/>
</dbReference>
<organism evidence="2 3">
    <name type="scientific">Alicyclobacillus fodiniaquatilis</name>
    <dbReference type="NCBI Taxonomy" id="1661150"/>
    <lineage>
        <taxon>Bacteria</taxon>
        <taxon>Bacillati</taxon>
        <taxon>Bacillota</taxon>
        <taxon>Bacilli</taxon>
        <taxon>Bacillales</taxon>
        <taxon>Alicyclobacillaceae</taxon>
        <taxon>Alicyclobacillus</taxon>
    </lineage>
</organism>
<dbReference type="RefSeq" id="WP_377943474.1">
    <property type="nucleotide sequence ID" value="NZ_JBHUCX010000030.1"/>
</dbReference>
<protein>
    <submittedName>
        <fullName evidence="2">ParM/StbA family protein</fullName>
    </submittedName>
</protein>
<name>A0ABW4JI32_9BACL</name>
<dbReference type="InterPro" id="IPR043129">
    <property type="entry name" value="ATPase_NBD"/>
</dbReference>
<dbReference type="InterPro" id="IPR040607">
    <property type="entry name" value="ALP_N"/>
</dbReference>
<dbReference type="Pfam" id="PF17989">
    <property type="entry name" value="ALP_N"/>
    <property type="match status" value="1"/>
</dbReference>